<reference evidence="1" key="1">
    <citation type="submission" date="2023-09" db="EMBL/GenBank/DDBJ databases">
        <title>Upregulation of the cfiA carbapenemase gene in a Bacteroides hominis strain by the novel integrative and conjugative element Tn7563.</title>
        <authorList>
            <person name="Stubhaug T."/>
            <person name="Zecic N."/>
            <person name="Skaare D."/>
        </authorList>
    </citation>
    <scope>NUCLEOTIDE SEQUENCE [LARGE SCALE GENOMIC DNA]</scope>
    <source>
        <strain evidence="1">Tbg-245</strain>
    </source>
</reference>
<evidence type="ECO:0000313" key="1">
    <source>
        <dbReference type="EMBL" id="MDV6164733.1"/>
    </source>
</evidence>
<gene>
    <name evidence="1" type="ORF">R3O81_11795</name>
</gene>
<dbReference type="RefSeq" id="WP_262479211.1">
    <property type="nucleotide sequence ID" value="NZ_CP192717.1"/>
</dbReference>
<accession>A0ABU4A8P1</accession>
<dbReference type="Proteomes" id="UP001185704">
    <property type="component" value="Unassembled WGS sequence"/>
</dbReference>
<name>A0ABU4A8P1_9BACE</name>
<organism evidence="1 2">
    <name type="scientific">Bacteroides hominis</name>
    <dbReference type="NCBI Taxonomy" id="2763023"/>
    <lineage>
        <taxon>Bacteria</taxon>
        <taxon>Pseudomonadati</taxon>
        <taxon>Bacteroidota</taxon>
        <taxon>Bacteroidia</taxon>
        <taxon>Bacteroidales</taxon>
        <taxon>Bacteroidaceae</taxon>
        <taxon>Bacteroides</taxon>
    </lineage>
</organism>
<keyword evidence="2" id="KW-1185">Reference proteome</keyword>
<protein>
    <submittedName>
        <fullName evidence="1">Uncharacterized protein</fullName>
    </submittedName>
</protein>
<comment type="caution">
    <text evidence="1">The sequence shown here is derived from an EMBL/GenBank/DDBJ whole genome shotgun (WGS) entry which is preliminary data.</text>
</comment>
<proteinExistence type="predicted"/>
<sequence length="41" mass="4495">MGIILFICIIAHDFTDNGNDAVSYANADWPSGIEVLVKNKE</sequence>
<dbReference type="EMBL" id="JAWLJK010000006">
    <property type="protein sequence ID" value="MDV6164733.1"/>
    <property type="molecule type" value="Genomic_DNA"/>
</dbReference>
<evidence type="ECO:0000313" key="2">
    <source>
        <dbReference type="Proteomes" id="UP001185704"/>
    </source>
</evidence>